<proteinExistence type="predicted"/>
<comment type="caution">
    <text evidence="1">The sequence shown here is derived from an EMBL/GenBank/DDBJ whole genome shotgun (WGS) entry which is preliminary data.</text>
</comment>
<dbReference type="OrthoDB" id="191139at2759"/>
<name>A0A835U568_VANPL</name>
<dbReference type="PANTHER" id="PTHR36055">
    <property type="entry name" value="C2H2-LIKE ZINC FINGER PROTEIN"/>
    <property type="match status" value="1"/>
</dbReference>
<accession>A0A835U568</accession>
<dbReference type="EMBL" id="JADCNM010000206">
    <property type="protein sequence ID" value="KAG0449138.1"/>
    <property type="molecule type" value="Genomic_DNA"/>
</dbReference>
<sequence length="98" mass="10823">MFKGTLEDDGNVNSLSGDEAKELMSLKCVNLEVKAWLADKDAEALRCQKLLVEEEEAAQKSWRNAVKVSFLKRLMAKTAVIAVPNARGRSDQGDNTAR</sequence>
<evidence type="ECO:0000313" key="1">
    <source>
        <dbReference type="EMBL" id="KAG0449138.1"/>
    </source>
</evidence>
<dbReference type="AlphaFoldDB" id="A0A835U568"/>
<gene>
    <name evidence="1" type="ORF">HPP92_027469</name>
</gene>
<dbReference type="Proteomes" id="UP000639772">
    <property type="component" value="Unassembled WGS sequence"/>
</dbReference>
<protein>
    <submittedName>
        <fullName evidence="1">Uncharacterized protein</fullName>
    </submittedName>
</protein>
<dbReference type="PANTHER" id="PTHR36055:SF1">
    <property type="entry name" value="C2H2-LIKE ZINC FINGER PROTEIN"/>
    <property type="match status" value="1"/>
</dbReference>
<organism evidence="1 2">
    <name type="scientific">Vanilla planifolia</name>
    <name type="common">Vanilla</name>
    <dbReference type="NCBI Taxonomy" id="51239"/>
    <lineage>
        <taxon>Eukaryota</taxon>
        <taxon>Viridiplantae</taxon>
        <taxon>Streptophyta</taxon>
        <taxon>Embryophyta</taxon>
        <taxon>Tracheophyta</taxon>
        <taxon>Spermatophyta</taxon>
        <taxon>Magnoliopsida</taxon>
        <taxon>Liliopsida</taxon>
        <taxon>Asparagales</taxon>
        <taxon>Orchidaceae</taxon>
        <taxon>Vanilloideae</taxon>
        <taxon>Vanilleae</taxon>
        <taxon>Vanilla</taxon>
    </lineage>
</organism>
<evidence type="ECO:0000313" key="2">
    <source>
        <dbReference type="Proteomes" id="UP000639772"/>
    </source>
</evidence>
<reference evidence="1 2" key="1">
    <citation type="journal article" date="2020" name="Nat. Food">
        <title>A phased Vanilla planifolia genome enables genetic improvement of flavour and production.</title>
        <authorList>
            <person name="Hasing T."/>
            <person name="Tang H."/>
            <person name="Brym M."/>
            <person name="Khazi F."/>
            <person name="Huang T."/>
            <person name="Chambers A.H."/>
        </authorList>
    </citation>
    <scope>NUCLEOTIDE SEQUENCE [LARGE SCALE GENOMIC DNA]</scope>
    <source>
        <tissue evidence="1">Leaf</tissue>
    </source>
</reference>